<evidence type="ECO:0000313" key="2">
    <source>
        <dbReference type="Proteomes" id="UP000631114"/>
    </source>
</evidence>
<accession>A0A835I9X5</accession>
<dbReference type="EMBL" id="JADFTS010000003">
    <property type="protein sequence ID" value="KAF9613551.1"/>
    <property type="molecule type" value="Genomic_DNA"/>
</dbReference>
<name>A0A835I9X5_9MAGN</name>
<keyword evidence="2" id="KW-1185">Reference proteome</keyword>
<proteinExistence type="predicted"/>
<reference evidence="1 2" key="1">
    <citation type="submission" date="2020-10" db="EMBL/GenBank/DDBJ databases">
        <title>The Coptis chinensis genome and diversification of protoberbering-type alkaloids.</title>
        <authorList>
            <person name="Wang B."/>
            <person name="Shu S."/>
            <person name="Song C."/>
            <person name="Liu Y."/>
        </authorList>
    </citation>
    <scope>NUCLEOTIDE SEQUENCE [LARGE SCALE GENOMIC DNA]</scope>
    <source>
        <strain evidence="1">HL-2020</strain>
        <tissue evidence="1">Leaf</tissue>
    </source>
</reference>
<evidence type="ECO:0000313" key="1">
    <source>
        <dbReference type="EMBL" id="KAF9613551.1"/>
    </source>
</evidence>
<comment type="caution">
    <text evidence="1">The sequence shown here is derived from an EMBL/GenBank/DDBJ whole genome shotgun (WGS) entry which is preliminary data.</text>
</comment>
<gene>
    <name evidence="1" type="ORF">IFM89_008942</name>
</gene>
<dbReference type="Proteomes" id="UP000631114">
    <property type="component" value="Unassembled WGS sequence"/>
</dbReference>
<dbReference type="AlphaFoldDB" id="A0A835I9X5"/>
<protein>
    <submittedName>
        <fullName evidence="1">Uncharacterized protein</fullName>
    </submittedName>
</protein>
<organism evidence="1 2">
    <name type="scientific">Coptis chinensis</name>
    <dbReference type="NCBI Taxonomy" id="261450"/>
    <lineage>
        <taxon>Eukaryota</taxon>
        <taxon>Viridiplantae</taxon>
        <taxon>Streptophyta</taxon>
        <taxon>Embryophyta</taxon>
        <taxon>Tracheophyta</taxon>
        <taxon>Spermatophyta</taxon>
        <taxon>Magnoliopsida</taxon>
        <taxon>Ranunculales</taxon>
        <taxon>Ranunculaceae</taxon>
        <taxon>Coptidoideae</taxon>
        <taxon>Coptis</taxon>
    </lineage>
</organism>
<sequence>MEIYVGGFAINKADSNVLARDSLPPNPAQSTESKVLAQVYWWLYDQTLKTGHVADLTVRVYGRGLSINLSTYQLLRQYQWLNHEVISVCMTLLDRRYNRLARYDDFVTIREPSKYYAIIPDTQILVDLQRIARRKHKHPVRHQVQGVDDGLQFLKPPLDTGRLLLPHLDLPDL</sequence>